<name>A0A1F5VVC2_9BACT</name>
<evidence type="ECO:0000256" key="1">
    <source>
        <dbReference type="SAM" id="Phobius"/>
    </source>
</evidence>
<gene>
    <name evidence="2" type="ORF">A2Y62_02255</name>
</gene>
<dbReference type="AlphaFoldDB" id="A0A1F5VVC2"/>
<organism evidence="2 3">
    <name type="scientific">Candidatus Fischerbacteria bacterium RBG_13_37_8</name>
    <dbReference type="NCBI Taxonomy" id="1817863"/>
    <lineage>
        <taxon>Bacteria</taxon>
        <taxon>Candidatus Fischeribacteriota</taxon>
    </lineage>
</organism>
<comment type="caution">
    <text evidence="2">The sequence shown here is derived from an EMBL/GenBank/DDBJ whole genome shotgun (WGS) entry which is preliminary data.</text>
</comment>
<sequence>MKQIKELFVNKNALAWFVLVTAVALHVIDEAITGFLPFYNQAVYDIKARLGFFPAPTFSFGMWIEGLIVAILIGYSIIPLVARGGRIIRVVTLVVGIMMVINALGHLLGSLFTKTILPGMWSSPILLFAALYVVVRGFRYDV</sequence>
<feature type="transmembrane region" description="Helical" evidence="1">
    <location>
        <begin position="12"/>
        <end position="38"/>
    </location>
</feature>
<dbReference type="STRING" id="1817863.A2Y62_02255"/>
<accession>A0A1F5VVC2</accession>
<feature type="transmembrane region" description="Helical" evidence="1">
    <location>
        <begin position="58"/>
        <end position="78"/>
    </location>
</feature>
<dbReference type="Proteomes" id="UP000178943">
    <property type="component" value="Unassembled WGS sequence"/>
</dbReference>
<evidence type="ECO:0000313" key="3">
    <source>
        <dbReference type="Proteomes" id="UP000178943"/>
    </source>
</evidence>
<dbReference type="Pfam" id="PF13787">
    <property type="entry name" value="HXXEE"/>
    <property type="match status" value="1"/>
</dbReference>
<evidence type="ECO:0008006" key="4">
    <source>
        <dbReference type="Google" id="ProtNLM"/>
    </source>
</evidence>
<feature type="transmembrane region" description="Helical" evidence="1">
    <location>
        <begin position="90"/>
        <end position="109"/>
    </location>
</feature>
<protein>
    <recommendedName>
        <fullName evidence="4">HXXEE domain-containing protein</fullName>
    </recommendedName>
</protein>
<keyword evidence="1" id="KW-1133">Transmembrane helix</keyword>
<feature type="transmembrane region" description="Helical" evidence="1">
    <location>
        <begin position="115"/>
        <end position="135"/>
    </location>
</feature>
<dbReference type="EMBL" id="MFGW01000054">
    <property type="protein sequence ID" value="OGF67412.1"/>
    <property type="molecule type" value="Genomic_DNA"/>
</dbReference>
<reference evidence="2 3" key="1">
    <citation type="journal article" date="2016" name="Nat. Commun.">
        <title>Thousands of microbial genomes shed light on interconnected biogeochemical processes in an aquifer system.</title>
        <authorList>
            <person name="Anantharaman K."/>
            <person name="Brown C.T."/>
            <person name="Hug L.A."/>
            <person name="Sharon I."/>
            <person name="Castelle C.J."/>
            <person name="Probst A.J."/>
            <person name="Thomas B.C."/>
            <person name="Singh A."/>
            <person name="Wilkins M.J."/>
            <person name="Karaoz U."/>
            <person name="Brodie E.L."/>
            <person name="Williams K.H."/>
            <person name="Hubbard S.S."/>
            <person name="Banfield J.F."/>
        </authorList>
    </citation>
    <scope>NUCLEOTIDE SEQUENCE [LARGE SCALE GENOMIC DNA]</scope>
</reference>
<keyword evidence="1" id="KW-0472">Membrane</keyword>
<evidence type="ECO:0000313" key="2">
    <source>
        <dbReference type="EMBL" id="OGF67412.1"/>
    </source>
</evidence>
<dbReference type="InterPro" id="IPR025671">
    <property type="entry name" value="HXXEE"/>
</dbReference>
<proteinExistence type="predicted"/>
<keyword evidence="1" id="KW-0812">Transmembrane</keyword>